<protein>
    <submittedName>
        <fullName evidence="1">Uncharacterized protein</fullName>
    </submittedName>
</protein>
<sequence length="41" mass="4552">MTTGAFRTQGWLSTMTSSEQLWGFLYGSNYLPACPALFAFV</sequence>
<dbReference type="EMBL" id="UINC01027587">
    <property type="protein sequence ID" value="SVB07084.1"/>
    <property type="molecule type" value="Genomic_DNA"/>
</dbReference>
<proteinExistence type="predicted"/>
<name>A0A382B0G0_9ZZZZ</name>
<accession>A0A382B0G0</accession>
<gene>
    <name evidence="1" type="ORF">METZ01_LOCUS159938</name>
</gene>
<dbReference type="AlphaFoldDB" id="A0A382B0G0"/>
<evidence type="ECO:0000313" key="1">
    <source>
        <dbReference type="EMBL" id="SVB07084.1"/>
    </source>
</evidence>
<organism evidence="1">
    <name type="scientific">marine metagenome</name>
    <dbReference type="NCBI Taxonomy" id="408172"/>
    <lineage>
        <taxon>unclassified sequences</taxon>
        <taxon>metagenomes</taxon>
        <taxon>ecological metagenomes</taxon>
    </lineage>
</organism>
<reference evidence="1" key="1">
    <citation type="submission" date="2018-05" db="EMBL/GenBank/DDBJ databases">
        <authorList>
            <person name="Lanie J.A."/>
            <person name="Ng W.-L."/>
            <person name="Kazmierczak K.M."/>
            <person name="Andrzejewski T.M."/>
            <person name="Davidsen T.M."/>
            <person name="Wayne K.J."/>
            <person name="Tettelin H."/>
            <person name="Glass J.I."/>
            <person name="Rusch D."/>
            <person name="Podicherti R."/>
            <person name="Tsui H.-C.T."/>
            <person name="Winkler M.E."/>
        </authorList>
    </citation>
    <scope>NUCLEOTIDE SEQUENCE</scope>
</reference>